<dbReference type="RefSeq" id="WP_267539236.1">
    <property type="nucleotide sequence ID" value="NZ_JAPNKA010000001.1"/>
</dbReference>
<keyword evidence="2" id="KW-0812">Transmembrane</keyword>
<feature type="compositionally biased region" description="Basic and acidic residues" evidence="1">
    <location>
        <begin position="288"/>
        <end position="309"/>
    </location>
</feature>
<sequence>MAPSRNPQALAPRGFTLLELLVGTATTTIILAAVAVSFVGIQGSYQTESRIKVAVEGLRTASGFIEQRVRMAGYGIDPRFAFDFNATAIPGQAKANHTLVFAKGIPKSVTDDLAFRYRDAAYLRRGRYMGSGGLVLESGTFGVDLSKGQRIIVSCNNGKKYLVLKVTTAGVSKGVGASSSFTVDPALSSIPQDDTCLSKTGALDAPYIMLLHEVRLRIVDLGGRPFLMAFQGLDELNMDTAVPLAADVESFQVAYIMNRPPLDGPNATIAAVDANSSAPNWVLGDVNSADKDRFPEPRDPLKPEPRYSDPYDAPVRFSRHPANIRAVRVSISLRSATPEANGRRAFSRGDLEDSGETTAADGFYRTNMTTTVRVPNLLSRSSFNPPVGDETPGSNVWGG</sequence>
<dbReference type="Proteomes" id="UP001207654">
    <property type="component" value="Unassembled WGS sequence"/>
</dbReference>
<feature type="region of interest" description="Disordered" evidence="1">
    <location>
        <begin position="286"/>
        <end position="315"/>
    </location>
</feature>
<keyword evidence="4" id="KW-1185">Reference proteome</keyword>
<feature type="region of interest" description="Disordered" evidence="1">
    <location>
        <begin position="379"/>
        <end position="399"/>
    </location>
</feature>
<protein>
    <submittedName>
        <fullName evidence="3">Prepilin-type cleavage/methylation domain-containing protein</fullName>
    </submittedName>
</protein>
<comment type="caution">
    <text evidence="3">The sequence shown here is derived from an EMBL/GenBank/DDBJ whole genome shotgun (WGS) entry which is preliminary data.</text>
</comment>
<dbReference type="PROSITE" id="PS00409">
    <property type="entry name" value="PROKAR_NTER_METHYL"/>
    <property type="match status" value="1"/>
</dbReference>
<accession>A0ABT4AFX2</accession>
<proteinExistence type="predicted"/>
<name>A0ABT4AFX2_9BACT</name>
<keyword evidence="2" id="KW-1133">Transmembrane helix</keyword>
<reference evidence="3 4" key="1">
    <citation type="submission" date="2022-11" db="EMBL/GenBank/DDBJ databases">
        <title>Minimal conservation of predation-associated metabolite biosynthetic gene clusters underscores biosynthetic potential of Myxococcota including descriptions for ten novel species: Archangium lansinium sp. nov., Myxococcus landrumus sp. nov., Nannocystis bai.</title>
        <authorList>
            <person name="Ahearne A."/>
            <person name="Stevens C."/>
            <person name="Phillips K."/>
        </authorList>
    </citation>
    <scope>NUCLEOTIDE SEQUENCE [LARGE SCALE GENOMIC DNA]</scope>
    <source>
        <strain evidence="3 4">MIWBW</strain>
    </source>
</reference>
<evidence type="ECO:0000313" key="3">
    <source>
        <dbReference type="EMBL" id="MCY1080581.1"/>
    </source>
</evidence>
<evidence type="ECO:0000256" key="2">
    <source>
        <dbReference type="SAM" id="Phobius"/>
    </source>
</evidence>
<feature type="transmembrane region" description="Helical" evidence="2">
    <location>
        <begin position="20"/>
        <end position="41"/>
    </location>
</feature>
<evidence type="ECO:0000313" key="4">
    <source>
        <dbReference type="Proteomes" id="UP001207654"/>
    </source>
</evidence>
<dbReference type="EMBL" id="JAPNKA010000001">
    <property type="protein sequence ID" value="MCY1080581.1"/>
    <property type="molecule type" value="Genomic_DNA"/>
</dbReference>
<gene>
    <name evidence="3" type="ORF">OV287_39675</name>
</gene>
<evidence type="ECO:0000256" key="1">
    <source>
        <dbReference type="SAM" id="MobiDB-lite"/>
    </source>
</evidence>
<dbReference type="InterPro" id="IPR012902">
    <property type="entry name" value="N_methyl_site"/>
</dbReference>
<organism evidence="3 4">
    <name type="scientific">Archangium lansingense</name>
    <dbReference type="NCBI Taxonomy" id="2995310"/>
    <lineage>
        <taxon>Bacteria</taxon>
        <taxon>Pseudomonadati</taxon>
        <taxon>Myxococcota</taxon>
        <taxon>Myxococcia</taxon>
        <taxon>Myxococcales</taxon>
        <taxon>Cystobacterineae</taxon>
        <taxon>Archangiaceae</taxon>
        <taxon>Archangium</taxon>
    </lineage>
</organism>
<feature type="region of interest" description="Disordered" evidence="1">
    <location>
        <begin position="338"/>
        <end position="358"/>
    </location>
</feature>
<keyword evidence="2" id="KW-0472">Membrane</keyword>